<gene>
    <name evidence="1" type="ORF">GCM10010492_35820</name>
</gene>
<keyword evidence="2" id="KW-1185">Reference proteome</keyword>
<dbReference type="Proteomes" id="UP001500416">
    <property type="component" value="Unassembled WGS sequence"/>
</dbReference>
<protein>
    <submittedName>
        <fullName evidence="1">Uncharacterized protein</fullName>
    </submittedName>
</protein>
<name>A0ABN0TZA7_9PSEU</name>
<evidence type="ECO:0000313" key="1">
    <source>
        <dbReference type="EMBL" id="GAA0233816.1"/>
    </source>
</evidence>
<sequence length="74" mass="7639">MAMSAATARTIDSCVGSAAIRNSTPAKGSSESPLCGSVCDTLTSSSVSVSAVLKLSVPELIQPHTCSPRRQWED</sequence>
<comment type="caution">
    <text evidence="1">The sequence shown here is derived from an EMBL/GenBank/DDBJ whole genome shotgun (WGS) entry which is preliminary data.</text>
</comment>
<dbReference type="EMBL" id="BAAABU010000007">
    <property type="protein sequence ID" value="GAA0233816.1"/>
    <property type="molecule type" value="Genomic_DNA"/>
</dbReference>
<proteinExistence type="predicted"/>
<accession>A0ABN0TZA7</accession>
<reference evidence="1 2" key="1">
    <citation type="journal article" date="2019" name="Int. J. Syst. Evol. Microbiol.">
        <title>The Global Catalogue of Microorganisms (GCM) 10K type strain sequencing project: providing services to taxonomists for standard genome sequencing and annotation.</title>
        <authorList>
            <consortium name="The Broad Institute Genomics Platform"/>
            <consortium name="The Broad Institute Genome Sequencing Center for Infectious Disease"/>
            <person name="Wu L."/>
            <person name="Ma J."/>
        </authorList>
    </citation>
    <scope>NUCLEOTIDE SEQUENCE [LARGE SCALE GENOMIC DNA]</scope>
    <source>
        <strain evidence="1 2">JCM 3380</strain>
    </source>
</reference>
<evidence type="ECO:0000313" key="2">
    <source>
        <dbReference type="Proteomes" id="UP001500416"/>
    </source>
</evidence>
<organism evidence="1 2">
    <name type="scientific">Saccharothrix mutabilis subsp. mutabilis</name>
    <dbReference type="NCBI Taxonomy" id="66855"/>
    <lineage>
        <taxon>Bacteria</taxon>
        <taxon>Bacillati</taxon>
        <taxon>Actinomycetota</taxon>
        <taxon>Actinomycetes</taxon>
        <taxon>Pseudonocardiales</taxon>
        <taxon>Pseudonocardiaceae</taxon>
        <taxon>Saccharothrix</taxon>
    </lineage>
</organism>